<name>A0A2S8B9H6_9SPHN</name>
<comment type="caution">
    <text evidence="1">The sequence shown here is derived from an EMBL/GenBank/DDBJ whole genome shotgun (WGS) entry which is preliminary data.</text>
</comment>
<dbReference type="AlphaFoldDB" id="A0A2S8B9H6"/>
<dbReference type="EMBL" id="PHFW01000002">
    <property type="protein sequence ID" value="PQM29062.1"/>
    <property type="molecule type" value="Genomic_DNA"/>
</dbReference>
<keyword evidence="2" id="KW-1185">Reference proteome</keyword>
<organism evidence="1 2">
    <name type="scientific">Sphingopyxis lindanitolerans</name>
    <dbReference type="NCBI Taxonomy" id="2054227"/>
    <lineage>
        <taxon>Bacteria</taxon>
        <taxon>Pseudomonadati</taxon>
        <taxon>Pseudomonadota</taxon>
        <taxon>Alphaproteobacteria</taxon>
        <taxon>Sphingomonadales</taxon>
        <taxon>Sphingomonadaceae</taxon>
        <taxon>Sphingopyxis</taxon>
    </lineage>
</organism>
<gene>
    <name evidence="1" type="ORF">CVO77_11750</name>
</gene>
<evidence type="ECO:0000313" key="2">
    <source>
        <dbReference type="Proteomes" id="UP000238954"/>
    </source>
</evidence>
<dbReference type="OrthoDB" id="7514291at2"/>
<protein>
    <submittedName>
        <fullName evidence="1">Uncharacterized protein</fullName>
    </submittedName>
</protein>
<sequence>MALFEGLATDGMAFGIEIIVETGVKIAMRALAPSLRIATPPRRRTVRRDPVAGDRARWQRRPGLCARRRIGLPAPRWIRHDLDSKDPVTRFRAEESSAAMIADALGQQKPMPRSNAYSALLAVTLPATVGAALVPRPIPFAS</sequence>
<proteinExistence type="predicted"/>
<accession>A0A2S8B9H6</accession>
<dbReference type="RefSeq" id="WP_105999222.1">
    <property type="nucleotide sequence ID" value="NZ_CM009578.1"/>
</dbReference>
<dbReference type="Proteomes" id="UP000238954">
    <property type="component" value="Chromosome"/>
</dbReference>
<evidence type="ECO:0000313" key="1">
    <source>
        <dbReference type="EMBL" id="PQM29062.1"/>
    </source>
</evidence>
<reference evidence="2" key="1">
    <citation type="submission" date="2017-11" db="EMBL/GenBank/DDBJ databases">
        <title>The complete genome sequence of Sphingopyxis pomeranensis sp. nov. strain WS5A3p.</title>
        <authorList>
            <person name="Kaminski M.A."/>
        </authorList>
    </citation>
    <scope>NUCLEOTIDE SEQUENCE [LARGE SCALE GENOMIC DNA]</scope>
    <source>
        <strain evidence="2">WS5A3p</strain>
    </source>
</reference>